<dbReference type="EMBL" id="BK014667">
    <property type="protein sequence ID" value="DAD67024.1"/>
    <property type="molecule type" value="Genomic_DNA"/>
</dbReference>
<sequence>MLYVGCRSTNLKPEHDTTYLGSGKYLPKDRHNYRELIQKDILYISNSREDALNFEEQYIIQNDCVSSKNYYNKRRRVFDKKGLPSSNPMNSTLRAKAAKTFKKRDYTKNGNRTVAQLAHDKWCSENFKGVKNPAKGHIGITNSAFISWYYITPEGNYVEVLDKTKEEYSALDILPFTTRQLRHRFHYTNQHQVGKRTPFLGWVFGNLPIPEERKQELGIE</sequence>
<organism evidence="1">
    <name type="scientific">Podoviridae sp. ctBev14</name>
    <dbReference type="NCBI Taxonomy" id="2823556"/>
    <lineage>
        <taxon>Viruses</taxon>
        <taxon>Duplodnaviria</taxon>
        <taxon>Heunggongvirae</taxon>
        <taxon>Uroviricota</taxon>
        <taxon>Caudoviricetes</taxon>
    </lineage>
</organism>
<reference evidence="1" key="1">
    <citation type="journal article" date="2021" name="Proc. Natl. Acad. Sci. U.S.A.">
        <title>A Catalog of Tens of Thousands of Viruses from Human Metagenomes Reveals Hidden Associations with Chronic Diseases.</title>
        <authorList>
            <person name="Tisza M.J."/>
            <person name="Buck C.B."/>
        </authorList>
    </citation>
    <scope>NUCLEOTIDE SEQUENCE</scope>
    <source>
        <strain evidence="1">CtBev14</strain>
    </source>
</reference>
<proteinExistence type="predicted"/>
<accession>A0A8S5LAT2</accession>
<name>A0A8S5LAT2_9CAUD</name>
<evidence type="ECO:0000313" key="1">
    <source>
        <dbReference type="EMBL" id="DAD67024.1"/>
    </source>
</evidence>
<protein>
    <submittedName>
        <fullName evidence="1">Uncharacterized protein</fullName>
    </submittedName>
</protein>